<dbReference type="AlphaFoldDB" id="A0A518EVV7"/>
<organism evidence="1 2">
    <name type="scientific">Saltatorellus ferox</name>
    <dbReference type="NCBI Taxonomy" id="2528018"/>
    <lineage>
        <taxon>Bacteria</taxon>
        <taxon>Pseudomonadati</taxon>
        <taxon>Planctomycetota</taxon>
        <taxon>Planctomycetia</taxon>
        <taxon>Planctomycetia incertae sedis</taxon>
        <taxon>Saltatorellus</taxon>
    </lineage>
</organism>
<dbReference type="Proteomes" id="UP000320390">
    <property type="component" value="Chromosome"/>
</dbReference>
<reference evidence="1 2" key="1">
    <citation type="submission" date="2019-02" db="EMBL/GenBank/DDBJ databases">
        <title>Deep-cultivation of Planctomycetes and their phenomic and genomic characterization uncovers novel biology.</title>
        <authorList>
            <person name="Wiegand S."/>
            <person name="Jogler M."/>
            <person name="Boedeker C."/>
            <person name="Pinto D."/>
            <person name="Vollmers J."/>
            <person name="Rivas-Marin E."/>
            <person name="Kohn T."/>
            <person name="Peeters S.H."/>
            <person name="Heuer A."/>
            <person name="Rast P."/>
            <person name="Oberbeckmann S."/>
            <person name="Bunk B."/>
            <person name="Jeske O."/>
            <person name="Meyerdierks A."/>
            <person name="Storesund J.E."/>
            <person name="Kallscheuer N."/>
            <person name="Luecker S."/>
            <person name="Lage O.M."/>
            <person name="Pohl T."/>
            <person name="Merkel B.J."/>
            <person name="Hornburger P."/>
            <person name="Mueller R.-W."/>
            <person name="Bruemmer F."/>
            <person name="Labrenz M."/>
            <person name="Spormann A.M."/>
            <person name="Op den Camp H."/>
            <person name="Overmann J."/>
            <person name="Amann R."/>
            <person name="Jetten M.S.M."/>
            <person name="Mascher T."/>
            <person name="Medema M.H."/>
            <person name="Devos D.P."/>
            <person name="Kaster A.-K."/>
            <person name="Ovreas L."/>
            <person name="Rohde M."/>
            <person name="Galperin M.Y."/>
            <person name="Jogler C."/>
        </authorList>
    </citation>
    <scope>NUCLEOTIDE SEQUENCE [LARGE SCALE GENOMIC DNA]</scope>
    <source>
        <strain evidence="1 2">Poly30</strain>
    </source>
</reference>
<evidence type="ECO:0000313" key="2">
    <source>
        <dbReference type="Proteomes" id="UP000320390"/>
    </source>
</evidence>
<protein>
    <recommendedName>
        <fullName evidence="3">Right handed beta helix domain-containing protein</fullName>
    </recommendedName>
</protein>
<sequence length="361" mass="36999">MTPMDRSDDAFHVVTLESGDFTILDGFRIVSGNADDTAGDAVGGGLTTVAGTGGHNSIRLSNLTLEGNHADARGGAIFLSRVANSTLSRVVCRGNTCFEEVSAGVYTGQGGGMSLDQCGPSLFTFNSVFDGNRSIQGGGLHQTQPNAGPIRFQSCLWTDNIAQSGGGLFVSNPGNTELAHCTVAYNIVGTTLGSAGGAGLRVEGSVGNGPLELLSSIVYRNSGTFYSPGSTPLQNPNAVETSNNSLVDASSSCVQLALYAGASPPSWFDSATCIQVDPDFTNGPTRDFTLSATSPCLDAANDAHLAFDLADLDGNSDSSEFVPLDLGESTREIDTPGVSTGIDGGNTLGGAITDMGAFERQ</sequence>
<keyword evidence="2" id="KW-1185">Reference proteome</keyword>
<dbReference type="PANTHER" id="PTHR11319:SF35">
    <property type="entry name" value="OUTER MEMBRANE PROTEIN PMPC-RELATED"/>
    <property type="match status" value="1"/>
</dbReference>
<dbReference type="SUPFAM" id="SSF51126">
    <property type="entry name" value="Pectin lyase-like"/>
    <property type="match status" value="1"/>
</dbReference>
<proteinExistence type="predicted"/>
<evidence type="ECO:0000313" key="1">
    <source>
        <dbReference type="EMBL" id="QDV08204.1"/>
    </source>
</evidence>
<gene>
    <name evidence="1" type="ORF">Poly30_37400</name>
</gene>
<dbReference type="PANTHER" id="PTHR11319">
    <property type="entry name" value="G PROTEIN-COUPLED RECEPTOR-RELATED"/>
    <property type="match status" value="1"/>
</dbReference>
<dbReference type="InterPro" id="IPR011050">
    <property type="entry name" value="Pectin_lyase_fold/virulence"/>
</dbReference>
<evidence type="ECO:0008006" key="3">
    <source>
        <dbReference type="Google" id="ProtNLM"/>
    </source>
</evidence>
<accession>A0A518EVV7</accession>
<dbReference type="EMBL" id="CP036434">
    <property type="protein sequence ID" value="QDV08204.1"/>
    <property type="molecule type" value="Genomic_DNA"/>
</dbReference>
<name>A0A518EVV7_9BACT</name>